<dbReference type="PANTHER" id="PTHR31760:SF0">
    <property type="entry name" value="S-ADENOSYL-L-METHIONINE-DEPENDENT METHYLTRANSFERASES SUPERFAMILY PROTEIN"/>
    <property type="match status" value="1"/>
</dbReference>
<gene>
    <name evidence="6" type="primary">rsmG</name>
    <name evidence="7" type="ORF">DA01_04105</name>
</gene>
<evidence type="ECO:0000313" key="7">
    <source>
        <dbReference type="EMBL" id="KSV16421.1"/>
    </source>
</evidence>
<dbReference type="GO" id="GO:0070043">
    <property type="term" value="F:rRNA (guanine-N7-)-methyltransferase activity"/>
    <property type="evidence" value="ECO:0007669"/>
    <property type="project" value="UniProtKB-UniRule"/>
</dbReference>
<evidence type="ECO:0000256" key="2">
    <source>
        <dbReference type="ARBA" id="ARBA00022552"/>
    </source>
</evidence>
<evidence type="ECO:0000256" key="3">
    <source>
        <dbReference type="ARBA" id="ARBA00022603"/>
    </source>
</evidence>
<reference evidence="7 8" key="1">
    <citation type="journal article" date="2015" name="Sci. Rep.">
        <title>A comparative genomics and reductive dehalogenase gene transcription study of two chloroethene-respiring bacteria, Dehalococcoides mccartyi strains MB and 11a.</title>
        <authorList>
            <person name="Low A."/>
            <person name="Shen Z."/>
            <person name="Cheng D."/>
            <person name="Rogers M.J."/>
            <person name="Lee P.K."/>
            <person name="He J."/>
        </authorList>
    </citation>
    <scope>NUCLEOTIDE SEQUENCE [LARGE SCALE GENOMIC DNA]</scope>
    <source>
        <strain evidence="7 8">MB</strain>
    </source>
</reference>
<keyword evidence="5 6" id="KW-0949">S-adenosyl-L-methionine</keyword>
<dbReference type="SUPFAM" id="SSF53335">
    <property type="entry name" value="S-adenosyl-L-methionine-dependent methyltransferases"/>
    <property type="match status" value="1"/>
</dbReference>
<evidence type="ECO:0000256" key="4">
    <source>
        <dbReference type="ARBA" id="ARBA00022679"/>
    </source>
</evidence>
<dbReference type="AlphaFoldDB" id="A0A0V8LY46"/>
<dbReference type="GO" id="GO:0005829">
    <property type="term" value="C:cytosol"/>
    <property type="evidence" value="ECO:0007669"/>
    <property type="project" value="TreeGrafter"/>
</dbReference>
<accession>A0A0V8LY46</accession>
<keyword evidence="4 6" id="KW-0808">Transferase</keyword>
<comment type="function">
    <text evidence="6">Specifically methylates the N7 position of a guanine in 16S rRNA.</text>
</comment>
<sequence>MNKLICGLSCLGISLSSVQLEQFETYYRELVDYNSRVNLTAITGYEDIQLKHFLDSASLALAGIKGDEKLLDVGSGAGFPGLPLKIIFPGIKLGLLEATQKKARFLTDITAKLGLTNVEIISQRAEDAAQNPLYRQKYTLVTSRAVADMATLAELTLPFCAIGGRVIAPKKGDIEEEMDRAAAAIKKMGGRVFEIMKVDLPGLQDGRKLVVLEKISNTPPQYPRQAGMPAKNPLI</sequence>
<organism evidence="7 8">
    <name type="scientific">Dehalococcoides mccartyi</name>
    <dbReference type="NCBI Taxonomy" id="61435"/>
    <lineage>
        <taxon>Bacteria</taxon>
        <taxon>Bacillati</taxon>
        <taxon>Chloroflexota</taxon>
        <taxon>Dehalococcoidia</taxon>
        <taxon>Dehalococcoidales</taxon>
        <taxon>Dehalococcoidaceae</taxon>
        <taxon>Dehalococcoides</taxon>
    </lineage>
</organism>
<comment type="caution">
    <text evidence="7">The sequence shown here is derived from an EMBL/GenBank/DDBJ whole genome shotgun (WGS) entry which is preliminary data.</text>
</comment>
<dbReference type="HAMAP" id="MF_00074">
    <property type="entry name" value="16SrRNA_methyltr_G"/>
    <property type="match status" value="1"/>
</dbReference>
<feature type="binding site" evidence="6">
    <location>
        <begin position="125"/>
        <end position="126"/>
    </location>
    <ligand>
        <name>S-adenosyl-L-methionine</name>
        <dbReference type="ChEBI" id="CHEBI:59789"/>
    </ligand>
</feature>
<dbReference type="PATRIC" id="fig|61435.5.peg.819"/>
<dbReference type="PANTHER" id="PTHR31760">
    <property type="entry name" value="S-ADENOSYL-L-METHIONINE-DEPENDENT METHYLTRANSFERASES SUPERFAMILY PROTEIN"/>
    <property type="match status" value="1"/>
</dbReference>
<dbReference type="InterPro" id="IPR003682">
    <property type="entry name" value="rRNA_ssu_MeTfrase_G"/>
</dbReference>
<evidence type="ECO:0000256" key="5">
    <source>
        <dbReference type="ARBA" id="ARBA00022691"/>
    </source>
</evidence>
<dbReference type="Gene3D" id="3.40.50.150">
    <property type="entry name" value="Vaccinia Virus protein VP39"/>
    <property type="match status" value="1"/>
</dbReference>
<dbReference type="FunFam" id="3.40.50.150:FF:000041">
    <property type="entry name" value="Ribosomal RNA small subunit methyltransferase G"/>
    <property type="match status" value="1"/>
</dbReference>
<name>A0A0V8LY46_9CHLR</name>
<proteinExistence type="inferred from homology"/>
<protein>
    <recommendedName>
        <fullName evidence="6">Ribosomal RNA small subunit methyltransferase G</fullName>
        <ecNumber evidence="6">2.1.1.-</ecNumber>
    </recommendedName>
    <alternativeName>
        <fullName evidence="6">16S rRNA 7-methylguanosine methyltransferase</fullName>
        <shortName evidence="6">16S rRNA m7G methyltransferase</shortName>
    </alternativeName>
</protein>
<dbReference type="Proteomes" id="UP000053577">
    <property type="component" value="Unassembled WGS sequence"/>
</dbReference>
<feature type="binding site" evidence="6">
    <location>
        <position position="74"/>
    </location>
    <ligand>
        <name>S-adenosyl-L-methionine</name>
        <dbReference type="ChEBI" id="CHEBI:59789"/>
    </ligand>
</feature>
<feature type="binding site" evidence="6">
    <location>
        <begin position="97"/>
        <end position="99"/>
    </location>
    <ligand>
        <name>S-adenosyl-L-methionine</name>
        <dbReference type="ChEBI" id="CHEBI:59789"/>
    </ligand>
</feature>
<keyword evidence="2 6" id="KW-0698">rRNA processing</keyword>
<comment type="similarity">
    <text evidence="6">Belongs to the methyltransferase superfamily. RNA methyltransferase RsmG family.</text>
</comment>
<dbReference type="InterPro" id="IPR029063">
    <property type="entry name" value="SAM-dependent_MTases_sf"/>
</dbReference>
<dbReference type="Pfam" id="PF02527">
    <property type="entry name" value="GidB"/>
    <property type="match status" value="1"/>
</dbReference>
<dbReference type="EMBL" id="JGYD01000026">
    <property type="protein sequence ID" value="KSV16421.1"/>
    <property type="molecule type" value="Genomic_DNA"/>
</dbReference>
<feature type="binding site" evidence="6">
    <location>
        <position position="79"/>
    </location>
    <ligand>
        <name>S-adenosyl-L-methionine</name>
        <dbReference type="ChEBI" id="CHEBI:59789"/>
    </ligand>
</feature>
<keyword evidence="1 6" id="KW-0963">Cytoplasm</keyword>
<dbReference type="RefSeq" id="WP_058292849.1">
    <property type="nucleotide sequence ID" value="NZ_JGYD01000026.1"/>
</dbReference>
<feature type="binding site" evidence="6">
    <location>
        <position position="144"/>
    </location>
    <ligand>
        <name>S-adenosyl-L-methionine</name>
        <dbReference type="ChEBI" id="CHEBI:59789"/>
    </ligand>
</feature>
<dbReference type="EC" id="2.1.1.-" evidence="6"/>
<dbReference type="OrthoDB" id="9808773at2"/>
<evidence type="ECO:0000256" key="1">
    <source>
        <dbReference type="ARBA" id="ARBA00022490"/>
    </source>
</evidence>
<evidence type="ECO:0000313" key="8">
    <source>
        <dbReference type="Proteomes" id="UP000053577"/>
    </source>
</evidence>
<keyword evidence="3 6" id="KW-0489">Methyltransferase</keyword>
<dbReference type="PIRSF" id="PIRSF003078">
    <property type="entry name" value="GidB"/>
    <property type="match status" value="1"/>
</dbReference>
<dbReference type="NCBIfam" id="TIGR00138">
    <property type="entry name" value="rsmG_gidB"/>
    <property type="match status" value="1"/>
</dbReference>
<comment type="subcellular location">
    <subcellularLocation>
        <location evidence="6">Cytoplasm</location>
    </subcellularLocation>
</comment>
<evidence type="ECO:0000256" key="6">
    <source>
        <dbReference type="HAMAP-Rule" id="MF_00074"/>
    </source>
</evidence>